<dbReference type="Gene3D" id="2.30.42.10">
    <property type="match status" value="1"/>
</dbReference>
<feature type="active site" evidence="1">
    <location>
        <position position="279"/>
    </location>
</feature>
<dbReference type="OrthoDB" id="2356897at2"/>
<dbReference type="InterPro" id="IPR020568">
    <property type="entry name" value="Ribosomal_Su5_D2-typ_SF"/>
</dbReference>
<reference evidence="4 5" key="1">
    <citation type="submission" date="2017-02" db="EMBL/GenBank/DDBJ databases">
        <title>The complete genomic sequence of a novel cold adapted crude oil-degrading bacterium Planococcus qaidamina Y42.</title>
        <authorList>
            <person name="Yang R."/>
        </authorList>
    </citation>
    <scope>NUCLEOTIDE SEQUENCE [LARGE SCALE GENOMIC DNA]</scope>
    <source>
        <strain evidence="4 5">Y42</strain>
    </source>
</reference>
<proteinExistence type="inferred from homology"/>
<dbReference type="GO" id="GO:0004176">
    <property type="term" value="F:ATP-dependent peptidase activity"/>
    <property type="evidence" value="ECO:0007669"/>
    <property type="project" value="UniProtKB-UniRule"/>
</dbReference>
<feature type="active site" evidence="1">
    <location>
        <position position="234"/>
    </location>
</feature>
<dbReference type="AlphaFoldDB" id="A0A1Q2L051"/>
<dbReference type="InterPro" id="IPR027065">
    <property type="entry name" value="Lon_Prtase"/>
</dbReference>
<dbReference type="RefSeq" id="WP_077589710.1">
    <property type="nucleotide sequence ID" value="NZ_CP019640.1"/>
</dbReference>
<keyword evidence="1" id="KW-0720">Serine protease</keyword>
<dbReference type="Pfam" id="PF13180">
    <property type="entry name" value="PDZ_2"/>
    <property type="match status" value="1"/>
</dbReference>
<name>A0A1Q2L051_9BACL</name>
<evidence type="ECO:0000259" key="3">
    <source>
        <dbReference type="PROSITE" id="PS51786"/>
    </source>
</evidence>
<dbReference type="GO" id="GO:0005524">
    <property type="term" value="F:ATP binding"/>
    <property type="evidence" value="ECO:0007669"/>
    <property type="project" value="InterPro"/>
</dbReference>
<accession>A0A1Q2L051</accession>
<dbReference type="EC" id="3.4.21.53" evidence="1"/>
<dbReference type="EMBL" id="CP019640">
    <property type="protein sequence ID" value="AQQ53811.1"/>
    <property type="molecule type" value="Genomic_DNA"/>
</dbReference>
<dbReference type="SUPFAM" id="SSF50156">
    <property type="entry name" value="PDZ domain-like"/>
    <property type="match status" value="1"/>
</dbReference>
<dbReference type="PROSITE" id="PS50106">
    <property type="entry name" value="PDZ"/>
    <property type="match status" value="1"/>
</dbReference>
<organism evidence="4 5">
    <name type="scientific">Planococcus lenghuensis</name>
    <dbReference type="NCBI Taxonomy" id="2213202"/>
    <lineage>
        <taxon>Bacteria</taxon>
        <taxon>Bacillati</taxon>
        <taxon>Bacillota</taxon>
        <taxon>Bacilli</taxon>
        <taxon>Bacillales</taxon>
        <taxon>Caryophanaceae</taxon>
        <taxon>Planococcus</taxon>
    </lineage>
</organism>
<evidence type="ECO:0000313" key="5">
    <source>
        <dbReference type="Proteomes" id="UP000188184"/>
    </source>
</evidence>
<feature type="domain" description="PDZ" evidence="2">
    <location>
        <begin position="111"/>
        <end position="156"/>
    </location>
</feature>
<dbReference type="GO" id="GO:0030163">
    <property type="term" value="P:protein catabolic process"/>
    <property type="evidence" value="ECO:0007669"/>
    <property type="project" value="InterPro"/>
</dbReference>
<dbReference type="KEGG" id="pmar:B0X71_12425"/>
<dbReference type="InterPro" id="IPR014721">
    <property type="entry name" value="Ribsml_uS5_D2-typ_fold_subgr"/>
</dbReference>
<dbReference type="SMART" id="SM00228">
    <property type="entry name" value="PDZ"/>
    <property type="match status" value="1"/>
</dbReference>
<keyword evidence="1" id="KW-0378">Hydrolase</keyword>
<dbReference type="InterPro" id="IPR001478">
    <property type="entry name" value="PDZ"/>
</dbReference>
<evidence type="ECO:0000313" key="4">
    <source>
        <dbReference type="EMBL" id="AQQ53811.1"/>
    </source>
</evidence>
<sequence length="340" mass="36888">MRIKQVVFLLVITVIALLISLYPLNTYITRPGHAFELSPIVEVEGGDEDDEGSLSLMTVTMMQATPALYAWAAFADGYKIVSPSRFRNPHESEAEYNVRQLQLMSESQIYAIQVAYEAAGEYFELVHEGVFVINILPAAAAEGILEPGDRIVSIDGMLYETLDQFTEHLAGLESGDTVTVEAERNGRIIEETIEVAPIPGAEERIGLGIAFTEDLGVESEPDIRFESEDIGGPSAGLMYSLEIYNQLVDEDITHGLEIAGTGTISSDGEVGRIGGIDQKVIAADKAGIEVFFAPNDKVGDLESNYSVAAETAVEIGTDMEIVPIETFTDALEYLETLQPA</sequence>
<dbReference type="Proteomes" id="UP000188184">
    <property type="component" value="Chromosome"/>
</dbReference>
<protein>
    <recommendedName>
        <fullName evidence="1">endopeptidase La</fullName>
        <ecNumber evidence="1">3.4.21.53</ecNumber>
    </recommendedName>
</protein>
<comment type="similarity">
    <text evidence="1">Belongs to the peptidase S16 family.</text>
</comment>
<evidence type="ECO:0000259" key="2">
    <source>
        <dbReference type="PROSITE" id="PS50106"/>
    </source>
</evidence>
<dbReference type="InterPro" id="IPR036034">
    <property type="entry name" value="PDZ_sf"/>
</dbReference>
<evidence type="ECO:0000256" key="1">
    <source>
        <dbReference type="PROSITE-ProRule" id="PRU01122"/>
    </source>
</evidence>
<dbReference type="PANTHER" id="PTHR10046">
    <property type="entry name" value="ATP DEPENDENT LON PROTEASE FAMILY MEMBER"/>
    <property type="match status" value="1"/>
</dbReference>
<dbReference type="Pfam" id="PF05362">
    <property type="entry name" value="Lon_C"/>
    <property type="match status" value="1"/>
</dbReference>
<gene>
    <name evidence="4" type="ORF">B0X71_12425</name>
</gene>
<keyword evidence="1" id="KW-0645">Protease</keyword>
<dbReference type="Gene3D" id="3.30.230.10">
    <property type="match status" value="1"/>
</dbReference>
<comment type="catalytic activity">
    <reaction evidence="1">
        <text>Hydrolysis of proteins in presence of ATP.</text>
        <dbReference type="EC" id="3.4.21.53"/>
    </reaction>
</comment>
<dbReference type="GO" id="GO:0004252">
    <property type="term" value="F:serine-type endopeptidase activity"/>
    <property type="evidence" value="ECO:0007669"/>
    <property type="project" value="UniProtKB-UniRule"/>
</dbReference>
<dbReference type="GO" id="GO:0006508">
    <property type="term" value="P:proteolysis"/>
    <property type="evidence" value="ECO:0007669"/>
    <property type="project" value="UniProtKB-KW"/>
</dbReference>
<dbReference type="PROSITE" id="PS51786">
    <property type="entry name" value="LON_PROTEOLYTIC"/>
    <property type="match status" value="1"/>
</dbReference>
<dbReference type="InterPro" id="IPR008269">
    <property type="entry name" value="Lon_proteolytic"/>
</dbReference>
<dbReference type="NCBIfam" id="NF041438">
    <property type="entry name" value="SepM_fam_S16"/>
    <property type="match status" value="1"/>
</dbReference>
<keyword evidence="5" id="KW-1185">Reference proteome</keyword>
<feature type="domain" description="Lon proteolytic" evidence="3">
    <location>
        <begin position="227"/>
        <end position="337"/>
    </location>
</feature>
<dbReference type="SUPFAM" id="SSF54211">
    <property type="entry name" value="Ribosomal protein S5 domain 2-like"/>
    <property type="match status" value="1"/>
</dbReference>